<dbReference type="EMBL" id="CM042886">
    <property type="protein sequence ID" value="KAI4339989.1"/>
    <property type="molecule type" value="Genomic_DNA"/>
</dbReference>
<dbReference type="Proteomes" id="UP001057402">
    <property type="component" value="Chromosome 7"/>
</dbReference>
<gene>
    <name evidence="1" type="ORF">MLD38_024871</name>
</gene>
<proteinExistence type="predicted"/>
<keyword evidence="2" id="KW-1185">Reference proteome</keyword>
<evidence type="ECO:0000313" key="1">
    <source>
        <dbReference type="EMBL" id="KAI4339989.1"/>
    </source>
</evidence>
<evidence type="ECO:0000313" key="2">
    <source>
        <dbReference type="Proteomes" id="UP001057402"/>
    </source>
</evidence>
<organism evidence="1 2">
    <name type="scientific">Melastoma candidum</name>
    <dbReference type="NCBI Taxonomy" id="119954"/>
    <lineage>
        <taxon>Eukaryota</taxon>
        <taxon>Viridiplantae</taxon>
        <taxon>Streptophyta</taxon>
        <taxon>Embryophyta</taxon>
        <taxon>Tracheophyta</taxon>
        <taxon>Spermatophyta</taxon>
        <taxon>Magnoliopsida</taxon>
        <taxon>eudicotyledons</taxon>
        <taxon>Gunneridae</taxon>
        <taxon>Pentapetalae</taxon>
        <taxon>rosids</taxon>
        <taxon>malvids</taxon>
        <taxon>Myrtales</taxon>
        <taxon>Melastomataceae</taxon>
        <taxon>Melastomatoideae</taxon>
        <taxon>Melastomateae</taxon>
        <taxon>Melastoma</taxon>
    </lineage>
</organism>
<reference evidence="2" key="1">
    <citation type="journal article" date="2023" name="Front. Plant Sci.">
        <title>Chromosomal-level genome assembly of Melastoma candidum provides insights into trichome evolution.</title>
        <authorList>
            <person name="Zhong Y."/>
            <person name="Wu W."/>
            <person name="Sun C."/>
            <person name="Zou P."/>
            <person name="Liu Y."/>
            <person name="Dai S."/>
            <person name="Zhou R."/>
        </authorList>
    </citation>
    <scope>NUCLEOTIDE SEQUENCE [LARGE SCALE GENOMIC DNA]</scope>
</reference>
<accession>A0ACB9NTK5</accession>
<comment type="caution">
    <text evidence="1">The sequence shown here is derived from an EMBL/GenBank/DDBJ whole genome shotgun (WGS) entry which is preliminary data.</text>
</comment>
<name>A0ACB9NTK5_9MYRT</name>
<protein>
    <submittedName>
        <fullName evidence="1">Uncharacterized protein</fullName>
    </submittedName>
</protein>
<sequence length="569" mass="61407">MDSPDKCSEVGSVKVNNADFERVPSGDASDVRDNGSCSSSDVDESVTGENTDVSVSPHDAIDDGDEIGHLGGSPPGTAQSAGGLTPPTTKGYGLKKWRRIRRDVVKDGNLSLDASKILKRGYSGSGNMAKPVRAPVEIGKDSEGSIGSTSVTMNPSVAEGFVGPSVLDLNFAAGPAFAASVDSDHSEDRSSKSSTAASAPKARHDSIGALGHARERNRAKNLTGKGLGQQGKTRVESTKKPRGERVKLQKENSQSSMESDLRSSNSIFTQGAFSAASNGMKSGKSPSYYLGNNDGAHQSGQYSDDAHASYLKENSLNGENISQDGSAAWEAEEDKDKNHQSSADQDPLVRSMQALLSVQEALEKEVEKFTEIAKDPVDTIAQGEVSDLMENVKSLEVILEETRKNLLVRESRISELEAALSDPRSLKEESTTNCESLTSKPMDELEIAFKQKIEAEIEYLAIVRTIQALRVDLQSQLMLLAEQEAAVEQTATHGKLCEVETRAAQLEKRVEELKEACKGITEAEDDVLELRRGACKATSWFFIQLLLLVLVVWFLLLRLSPQEAEFIPT</sequence>